<dbReference type="EMBL" id="NBWU01000002">
    <property type="protein sequence ID" value="PCE64952.1"/>
    <property type="molecule type" value="Genomic_DNA"/>
</dbReference>
<comment type="caution">
    <text evidence="1">The sequence shown here is derived from an EMBL/GenBank/DDBJ whole genome shotgun (WGS) entry which is preliminary data.</text>
</comment>
<dbReference type="AlphaFoldDB" id="A0A2A4GB22"/>
<dbReference type="Proteomes" id="UP000219559">
    <property type="component" value="Unassembled WGS sequence"/>
</dbReference>
<dbReference type="OrthoDB" id="1176669at2"/>
<gene>
    <name evidence="1" type="ORF">B7P33_07280</name>
</gene>
<evidence type="ECO:0000313" key="1">
    <source>
        <dbReference type="EMBL" id="PCE64952.1"/>
    </source>
</evidence>
<organism evidence="1 2">
    <name type="scientific">Sediminicola luteus</name>
    <dbReference type="NCBI Taxonomy" id="319238"/>
    <lineage>
        <taxon>Bacteria</taxon>
        <taxon>Pseudomonadati</taxon>
        <taxon>Bacteroidota</taxon>
        <taxon>Flavobacteriia</taxon>
        <taxon>Flavobacteriales</taxon>
        <taxon>Flavobacteriaceae</taxon>
        <taxon>Sediminicola</taxon>
    </lineage>
</organism>
<accession>A0A2A4GB22</accession>
<evidence type="ECO:0000313" key="2">
    <source>
        <dbReference type="Proteomes" id="UP000219559"/>
    </source>
</evidence>
<proteinExistence type="predicted"/>
<keyword evidence="2" id="KW-1185">Reference proteome</keyword>
<protein>
    <submittedName>
        <fullName evidence="1">Uncharacterized protein</fullName>
    </submittedName>
</protein>
<sequence length="161" mass="18870">MNAKKLLTYLDQLEREPNLMVNGNTYTLEQVKLAKKITADIEMELGVKPSKPKLSRRRAFIVILEELYYDVPEYPKELSLDVINRRALQRFEFAQRTLNGLATPHEIHPKDACRFFEDNGSKKMNYRRALSHLVNYRFLFFQIAPAAESLKDKYQEVLLCS</sequence>
<reference evidence="1 2" key="1">
    <citation type="submission" date="2017-04" db="EMBL/GenBank/DDBJ databases">
        <title>A new member of the family Flavobacteriaceae isolated from ascidians.</title>
        <authorList>
            <person name="Chen L."/>
        </authorList>
    </citation>
    <scope>NUCLEOTIDE SEQUENCE [LARGE SCALE GENOMIC DNA]</scope>
    <source>
        <strain evidence="1 2">HQA918</strain>
    </source>
</reference>
<name>A0A2A4GB22_9FLAO</name>